<comment type="caution">
    <text evidence="2">The sequence shown here is derived from an EMBL/GenBank/DDBJ whole genome shotgun (WGS) entry which is preliminary data.</text>
</comment>
<reference evidence="2 3" key="1">
    <citation type="journal article" date="2018" name="PLoS Genet.">
        <title>Population sequencing reveals clonal diversity and ancestral inbreeding in the grapevine cultivar Chardonnay.</title>
        <authorList>
            <person name="Roach M.J."/>
            <person name="Johnson D.L."/>
            <person name="Bohlmann J."/>
            <person name="van Vuuren H.J."/>
            <person name="Jones S.J."/>
            <person name="Pretorius I.S."/>
            <person name="Schmidt S.A."/>
            <person name="Borneman A.R."/>
        </authorList>
    </citation>
    <scope>NUCLEOTIDE SEQUENCE [LARGE SCALE GENOMIC DNA]</scope>
    <source>
        <strain evidence="3">cv. Chardonnay</strain>
        <tissue evidence="2">Leaf</tissue>
    </source>
</reference>
<evidence type="ECO:0000313" key="3">
    <source>
        <dbReference type="Proteomes" id="UP000288805"/>
    </source>
</evidence>
<sequence>MSDTSLRNLFLRSLLEWSQQIMDVDYLSFLNLMGDWSVELQMTGGGGGGGGWAEAEVGNTCSLPAKLPSVPANVSTPPELGTGAPINPERQNKKLLLQSKGFKKINRIYADWIDDLPSLNNKVKD</sequence>
<gene>
    <name evidence="2" type="ORF">CK203_013291</name>
</gene>
<name>A0A438JPN8_VITVI</name>
<organism evidence="2 3">
    <name type="scientific">Vitis vinifera</name>
    <name type="common">Grape</name>
    <dbReference type="NCBI Taxonomy" id="29760"/>
    <lineage>
        <taxon>Eukaryota</taxon>
        <taxon>Viridiplantae</taxon>
        <taxon>Streptophyta</taxon>
        <taxon>Embryophyta</taxon>
        <taxon>Tracheophyta</taxon>
        <taxon>Spermatophyta</taxon>
        <taxon>Magnoliopsida</taxon>
        <taxon>eudicotyledons</taxon>
        <taxon>Gunneridae</taxon>
        <taxon>Pentapetalae</taxon>
        <taxon>rosids</taxon>
        <taxon>Vitales</taxon>
        <taxon>Vitaceae</taxon>
        <taxon>Viteae</taxon>
        <taxon>Vitis</taxon>
    </lineage>
</organism>
<evidence type="ECO:0000313" key="2">
    <source>
        <dbReference type="EMBL" id="RVX10914.1"/>
    </source>
</evidence>
<accession>A0A438JPN8</accession>
<protein>
    <submittedName>
        <fullName evidence="2">Uncharacterized protein</fullName>
    </submittedName>
</protein>
<proteinExistence type="predicted"/>
<feature type="region of interest" description="Disordered" evidence="1">
    <location>
        <begin position="69"/>
        <end position="88"/>
    </location>
</feature>
<dbReference type="EMBL" id="QGNW01000032">
    <property type="protein sequence ID" value="RVX10914.1"/>
    <property type="molecule type" value="Genomic_DNA"/>
</dbReference>
<evidence type="ECO:0000256" key="1">
    <source>
        <dbReference type="SAM" id="MobiDB-lite"/>
    </source>
</evidence>
<dbReference type="Proteomes" id="UP000288805">
    <property type="component" value="Unassembled WGS sequence"/>
</dbReference>
<dbReference type="AlphaFoldDB" id="A0A438JPN8"/>